<name>A0AAV1H3L8_XYRNO</name>
<sequence length="75" mass="8056">MISSKENKKQREADSEGRENAATLSSADQSPSLPSSQENKLQQLTINRICDEQAESAAGGQTEGERGGDSERMEG</sequence>
<organism evidence="2 3">
    <name type="scientific">Xyrichtys novacula</name>
    <name type="common">Pearly razorfish</name>
    <name type="synonym">Hemipteronotus novacula</name>
    <dbReference type="NCBI Taxonomy" id="13765"/>
    <lineage>
        <taxon>Eukaryota</taxon>
        <taxon>Metazoa</taxon>
        <taxon>Chordata</taxon>
        <taxon>Craniata</taxon>
        <taxon>Vertebrata</taxon>
        <taxon>Euteleostomi</taxon>
        <taxon>Actinopterygii</taxon>
        <taxon>Neopterygii</taxon>
        <taxon>Teleostei</taxon>
        <taxon>Neoteleostei</taxon>
        <taxon>Acanthomorphata</taxon>
        <taxon>Eupercaria</taxon>
        <taxon>Labriformes</taxon>
        <taxon>Labridae</taxon>
        <taxon>Xyrichtys</taxon>
    </lineage>
</organism>
<feature type="compositionally biased region" description="Low complexity" evidence="1">
    <location>
        <begin position="24"/>
        <end position="37"/>
    </location>
</feature>
<dbReference type="Proteomes" id="UP001178508">
    <property type="component" value="Chromosome 19"/>
</dbReference>
<feature type="compositionally biased region" description="Basic and acidic residues" evidence="1">
    <location>
        <begin position="63"/>
        <end position="75"/>
    </location>
</feature>
<evidence type="ECO:0000313" key="2">
    <source>
        <dbReference type="EMBL" id="CAJ1080585.1"/>
    </source>
</evidence>
<evidence type="ECO:0000313" key="3">
    <source>
        <dbReference type="Proteomes" id="UP001178508"/>
    </source>
</evidence>
<reference evidence="2" key="1">
    <citation type="submission" date="2023-08" db="EMBL/GenBank/DDBJ databases">
        <authorList>
            <person name="Alioto T."/>
            <person name="Alioto T."/>
            <person name="Gomez Garrido J."/>
        </authorList>
    </citation>
    <scope>NUCLEOTIDE SEQUENCE</scope>
</reference>
<feature type="compositionally biased region" description="Basic and acidic residues" evidence="1">
    <location>
        <begin position="1"/>
        <end position="19"/>
    </location>
</feature>
<feature type="region of interest" description="Disordered" evidence="1">
    <location>
        <begin position="1"/>
        <end position="75"/>
    </location>
</feature>
<proteinExistence type="predicted"/>
<accession>A0AAV1H3L8</accession>
<dbReference type="AlphaFoldDB" id="A0AAV1H3L8"/>
<gene>
    <name evidence="2" type="ORF">XNOV1_A001045</name>
</gene>
<dbReference type="EMBL" id="OY660882">
    <property type="protein sequence ID" value="CAJ1080585.1"/>
    <property type="molecule type" value="Genomic_DNA"/>
</dbReference>
<evidence type="ECO:0000256" key="1">
    <source>
        <dbReference type="SAM" id="MobiDB-lite"/>
    </source>
</evidence>
<keyword evidence="3" id="KW-1185">Reference proteome</keyword>
<protein>
    <submittedName>
        <fullName evidence="2">Uncharacterized protein</fullName>
    </submittedName>
</protein>